<protein>
    <submittedName>
        <fullName evidence="1">(northern house mosquito) hypothetical protein</fullName>
    </submittedName>
</protein>
<dbReference type="EMBL" id="HBUE01077025">
    <property type="protein sequence ID" value="CAG6475641.1"/>
    <property type="molecule type" value="Transcribed_RNA"/>
</dbReference>
<dbReference type="AlphaFoldDB" id="A0A8D8BPW9"/>
<reference evidence="1" key="1">
    <citation type="submission" date="2021-05" db="EMBL/GenBank/DDBJ databases">
        <authorList>
            <person name="Alioto T."/>
            <person name="Alioto T."/>
            <person name="Gomez Garrido J."/>
        </authorList>
    </citation>
    <scope>NUCLEOTIDE SEQUENCE</scope>
</reference>
<proteinExistence type="predicted"/>
<evidence type="ECO:0000313" key="1">
    <source>
        <dbReference type="EMBL" id="CAG6475641.1"/>
    </source>
</evidence>
<name>A0A8D8BPW9_CULPI</name>
<sequence length="159" mass="17772">MTWKFTYFFLCRNNFPLILLTVAVCIGSNPVRQHTLSVQAVSIFDIFNVKESLLRLRYSPASASRSVPRGPQEDKVSILALIGLVQLLLEQTVGDPVVDAVLPDDPVLAAGFIQRYVAPFRVVAGRTHQILVHVAILDRHTSRWGMGQGHRSKQQSRPQ</sequence>
<organism evidence="1">
    <name type="scientific">Culex pipiens</name>
    <name type="common">House mosquito</name>
    <dbReference type="NCBI Taxonomy" id="7175"/>
    <lineage>
        <taxon>Eukaryota</taxon>
        <taxon>Metazoa</taxon>
        <taxon>Ecdysozoa</taxon>
        <taxon>Arthropoda</taxon>
        <taxon>Hexapoda</taxon>
        <taxon>Insecta</taxon>
        <taxon>Pterygota</taxon>
        <taxon>Neoptera</taxon>
        <taxon>Endopterygota</taxon>
        <taxon>Diptera</taxon>
        <taxon>Nematocera</taxon>
        <taxon>Culicoidea</taxon>
        <taxon>Culicidae</taxon>
        <taxon>Culicinae</taxon>
        <taxon>Culicini</taxon>
        <taxon>Culex</taxon>
        <taxon>Culex</taxon>
    </lineage>
</organism>
<accession>A0A8D8BPW9</accession>